<evidence type="ECO:0000313" key="1">
    <source>
        <dbReference type="EMBL" id="SFP41754.1"/>
    </source>
</evidence>
<sequence>MPTHYGVLSLTRWLLPRKTVRLEDGLARQLCLAPVRQPKARRTAVAEPLERHDVGDVAEVIAIIADPATSYWLRDAIVSACTRDPFDAERDALTLAALLTRRLDAMVARHFPSCR</sequence>
<evidence type="ECO:0000313" key="2">
    <source>
        <dbReference type="Proteomes" id="UP000199586"/>
    </source>
</evidence>
<reference evidence="1 2" key="1">
    <citation type="submission" date="2016-10" db="EMBL/GenBank/DDBJ databases">
        <authorList>
            <person name="de Groot N.N."/>
        </authorList>
    </citation>
    <scope>NUCLEOTIDE SEQUENCE [LARGE SCALE GENOMIC DNA]</scope>
    <source>
        <strain evidence="1 2">CGMCC 1.9113</strain>
    </source>
</reference>
<protein>
    <submittedName>
        <fullName evidence="1">Uncharacterized protein</fullName>
    </submittedName>
</protein>
<dbReference type="Proteomes" id="UP000199586">
    <property type="component" value="Unassembled WGS sequence"/>
</dbReference>
<proteinExistence type="predicted"/>
<accession>A0A1I5Q5W9</accession>
<keyword evidence="2" id="KW-1185">Reference proteome</keyword>
<dbReference type="AlphaFoldDB" id="A0A1I5Q5W9"/>
<name>A0A1I5Q5W9_9SPHN</name>
<organism evidence="1 2">
    <name type="scientific">Sphingomonas rubra</name>
    <dbReference type="NCBI Taxonomy" id="634430"/>
    <lineage>
        <taxon>Bacteria</taxon>
        <taxon>Pseudomonadati</taxon>
        <taxon>Pseudomonadota</taxon>
        <taxon>Alphaproteobacteria</taxon>
        <taxon>Sphingomonadales</taxon>
        <taxon>Sphingomonadaceae</taxon>
        <taxon>Sphingomonas</taxon>
    </lineage>
</organism>
<gene>
    <name evidence="1" type="ORF">SAMN04488241_101483</name>
</gene>
<dbReference type="EMBL" id="FOXP01000001">
    <property type="protein sequence ID" value="SFP41754.1"/>
    <property type="molecule type" value="Genomic_DNA"/>
</dbReference>